<evidence type="ECO:0000256" key="6">
    <source>
        <dbReference type="ARBA" id="ARBA00022619"/>
    </source>
</evidence>
<comment type="similarity">
    <text evidence="4">In the N-terminal section; belongs to the DHBP synthase family.</text>
</comment>
<reference evidence="9" key="1">
    <citation type="submission" date="2021-04" db="EMBL/GenBank/DDBJ databases">
        <authorList>
            <person name="Hartkoorn R.C."/>
            <person name="Beaudoing E."/>
            <person name="Hot D."/>
        </authorList>
    </citation>
    <scope>NUCLEOTIDE SEQUENCE</scope>
    <source>
        <strain evidence="9">NRRL B-16292</strain>
    </source>
</reference>
<keyword evidence="10" id="KW-1185">Reference proteome</keyword>
<comment type="function">
    <text evidence="2">Catalyzes the conversion of D-ribulose 5-phosphate to formate and 3,4-dihydroxy-2-butanone 4-phosphate.</text>
</comment>
<dbReference type="InterPro" id="IPR000422">
    <property type="entry name" value="DHBP_synthase_RibB"/>
</dbReference>
<evidence type="ECO:0000256" key="1">
    <source>
        <dbReference type="ARBA" id="ARBA00000141"/>
    </source>
</evidence>
<dbReference type="InterPro" id="IPR036144">
    <property type="entry name" value="RibA-like_sf"/>
</dbReference>
<gene>
    <name evidence="9" type="ORF">Dfulv_34490</name>
</gene>
<name>A0ABY5VR69_9ACTN</name>
<evidence type="ECO:0000256" key="4">
    <source>
        <dbReference type="ARBA" id="ARBA00005520"/>
    </source>
</evidence>
<dbReference type="Pfam" id="PF00925">
    <property type="entry name" value="GTP_cyclohydro2"/>
    <property type="match status" value="1"/>
</dbReference>
<dbReference type="SUPFAM" id="SSF142695">
    <property type="entry name" value="RibA-like"/>
    <property type="match status" value="1"/>
</dbReference>
<dbReference type="RefSeq" id="WP_259858001.1">
    <property type="nucleotide sequence ID" value="NZ_CP073720.1"/>
</dbReference>
<evidence type="ECO:0000256" key="3">
    <source>
        <dbReference type="ARBA" id="ARBA00004904"/>
    </source>
</evidence>
<keyword evidence="7" id="KW-0479">Metal-binding</keyword>
<accession>A0ABY5VR69</accession>
<evidence type="ECO:0000256" key="7">
    <source>
        <dbReference type="ARBA" id="ARBA00022723"/>
    </source>
</evidence>
<dbReference type="EMBL" id="CP073720">
    <property type="protein sequence ID" value="UWP80243.1"/>
    <property type="molecule type" value="Genomic_DNA"/>
</dbReference>
<evidence type="ECO:0000256" key="2">
    <source>
        <dbReference type="ARBA" id="ARBA00002284"/>
    </source>
</evidence>
<organism evidence="9 10">
    <name type="scientific">Dactylosporangium fulvum</name>
    <dbReference type="NCBI Taxonomy" id="53359"/>
    <lineage>
        <taxon>Bacteria</taxon>
        <taxon>Bacillati</taxon>
        <taxon>Actinomycetota</taxon>
        <taxon>Actinomycetes</taxon>
        <taxon>Micromonosporales</taxon>
        <taxon>Micromonosporaceae</taxon>
        <taxon>Dactylosporangium</taxon>
    </lineage>
</organism>
<dbReference type="InterPro" id="IPR017945">
    <property type="entry name" value="DHBP_synth_RibB-like_a/b_dom"/>
</dbReference>
<dbReference type="InterPro" id="IPR032677">
    <property type="entry name" value="GTP_cyclohydro_II"/>
</dbReference>
<evidence type="ECO:0000256" key="5">
    <source>
        <dbReference type="ARBA" id="ARBA00012153"/>
    </source>
</evidence>
<dbReference type="Proteomes" id="UP001059617">
    <property type="component" value="Chromosome"/>
</dbReference>
<sequence>MLEAASRVDRGYLMLAAECATPGGVALMVRHTSGFLRVALTQDIAYRLDLPMMVVPDAHPPSRLFTVTVDASHGIDTGISAADRARTARVLASPTSAPDDLRRPGHLVPLCIAAGGVLERPGFAEAAADLARAAGLAPVAMLGEVVTDTGRLADEAVLDELCRTQGLARVSVDDVIAERRQASLAVVARYERCLAAGKCLEVLVADLRGATDHRAYVFGDLDDGRDVPVYVHRECVSGDVFGSADCACGQMLRDDLAALSAAGRGVLVYVGSARHRVGRVSDAEHQFHADMARYAAVTPPTAGPTGALSPPADSAASMVHQSATALTYGVAADVLKLIGVRGVRIHRFERSAADEVRSRGLAVAEETNQPYR</sequence>
<dbReference type="Gene3D" id="3.90.870.10">
    <property type="entry name" value="DHBP synthase"/>
    <property type="match status" value="1"/>
</dbReference>
<dbReference type="Gene3D" id="3.40.50.10990">
    <property type="entry name" value="GTP cyclohydrolase II"/>
    <property type="match status" value="1"/>
</dbReference>
<dbReference type="Pfam" id="PF00926">
    <property type="entry name" value="DHBP_synthase"/>
    <property type="match status" value="1"/>
</dbReference>
<reference evidence="9" key="2">
    <citation type="submission" date="2022-09" db="EMBL/GenBank/DDBJ databases">
        <title>Biosynthetic gene clusters of Dactylosporangioum fulvum.</title>
        <authorList>
            <person name="Caradec T."/>
        </authorList>
    </citation>
    <scope>NUCLEOTIDE SEQUENCE</scope>
    <source>
        <strain evidence="9">NRRL B-16292</strain>
    </source>
</reference>
<keyword evidence="6" id="KW-0686">Riboflavin biosynthesis</keyword>
<feature type="domain" description="GTP cyclohydrolase II" evidence="8">
    <location>
        <begin position="210"/>
        <end position="366"/>
    </location>
</feature>
<dbReference type="PANTHER" id="PTHR21327">
    <property type="entry name" value="GTP CYCLOHYDROLASE II-RELATED"/>
    <property type="match status" value="1"/>
</dbReference>
<evidence type="ECO:0000313" key="10">
    <source>
        <dbReference type="Proteomes" id="UP001059617"/>
    </source>
</evidence>
<dbReference type="EC" id="4.1.99.12" evidence="5"/>
<evidence type="ECO:0000259" key="8">
    <source>
        <dbReference type="Pfam" id="PF00925"/>
    </source>
</evidence>
<dbReference type="SUPFAM" id="SSF55821">
    <property type="entry name" value="YrdC/RibB"/>
    <property type="match status" value="1"/>
</dbReference>
<dbReference type="PANTHER" id="PTHR21327:SF18">
    <property type="entry name" value="3,4-DIHYDROXY-2-BUTANONE 4-PHOSPHATE SYNTHASE"/>
    <property type="match status" value="1"/>
</dbReference>
<comment type="catalytic activity">
    <reaction evidence="1">
        <text>D-ribulose 5-phosphate = (2S)-2-hydroxy-3-oxobutyl phosphate + formate + H(+)</text>
        <dbReference type="Rhea" id="RHEA:18457"/>
        <dbReference type="ChEBI" id="CHEBI:15378"/>
        <dbReference type="ChEBI" id="CHEBI:15740"/>
        <dbReference type="ChEBI" id="CHEBI:58121"/>
        <dbReference type="ChEBI" id="CHEBI:58830"/>
        <dbReference type="EC" id="4.1.99.12"/>
    </reaction>
</comment>
<dbReference type="PIRSF" id="PIRSF001259">
    <property type="entry name" value="RibA"/>
    <property type="match status" value="1"/>
</dbReference>
<comment type="pathway">
    <text evidence="3">Cofactor biosynthesis; riboflavin biosynthesis; 2-hydroxy-3-oxobutyl phosphate from D-ribulose 5-phosphate: step 1/1.</text>
</comment>
<evidence type="ECO:0000313" key="9">
    <source>
        <dbReference type="EMBL" id="UWP80243.1"/>
    </source>
</evidence>
<proteinExistence type="inferred from homology"/>
<protein>
    <recommendedName>
        <fullName evidence="5">3,4-dihydroxy-2-butanone-4-phosphate synthase</fullName>
        <ecNumber evidence="5">4.1.99.12</ecNumber>
    </recommendedName>
</protein>